<name>A0A0S4LM26_9BACT</name>
<dbReference type="EMBL" id="CZQA01000008">
    <property type="protein sequence ID" value="CUS36146.1"/>
    <property type="molecule type" value="Genomic_DNA"/>
</dbReference>
<dbReference type="InterPro" id="IPR009014">
    <property type="entry name" value="Transketo_C/PFOR_II"/>
</dbReference>
<evidence type="ECO:0000259" key="1">
    <source>
        <dbReference type="Pfam" id="PF17147"/>
    </source>
</evidence>
<dbReference type="RefSeq" id="WP_090748703.1">
    <property type="nucleotide sequence ID" value="NZ_CZQA01000008.1"/>
</dbReference>
<evidence type="ECO:0000313" key="2">
    <source>
        <dbReference type="EMBL" id="CUS36146.1"/>
    </source>
</evidence>
<dbReference type="InterPro" id="IPR033412">
    <property type="entry name" value="PFOR_II"/>
</dbReference>
<dbReference type="Pfam" id="PF17147">
    <property type="entry name" value="PFOR_II"/>
    <property type="match status" value="1"/>
</dbReference>
<dbReference type="AlphaFoldDB" id="A0A0S4LM26"/>
<feature type="domain" description="Pyruvate:ferredoxin oxidoreductase core" evidence="1">
    <location>
        <begin position="378"/>
        <end position="443"/>
    </location>
</feature>
<keyword evidence="3" id="KW-1185">Reference proteome</keyword>
<sequence>MNAIDMAPFTAWLPARPDQEVDLIVKIVGPTASVLVKDWAVIAQFLIQKGLSVILQSSRVDDDRSPFALTIRLATKPFSSMGSGCDVLVDLTGTDPEWRRKGLQPGSVLIWEPSPNEQAQRFLSQGVVAYPIPLKELSSRQGEGVHGRAFTALGVLLHLLGVSETTLCRWAPSLSAPRSFTAGHDYARQFVEKRDVYALPSRSVAPQRGMLLSAEKAILLGFAENACENRNACATELMTTPWQWVAHHLDRAQSIVSVLKSEWYPGVQTYRAPNGKVMVLSRADASAIGSCLNGLKASHIFVAADIADALRLTMLGQDLIRTGASDGVGILVEDTIVLQQQTVEIRSLVEMIRRRRLDDSCAPDESLALCEQDGDGNAEVGYIAWGAAQGVVRDAVRLCRSVGLRVAGFYPKLIRPFQHQAMEAFARTVDRVVLVESDTAQGYWNELHAGFSFEHSLLTPPAGQSLTPMDIFLREGLGTE</sequence>
<protein>
    <recommendedName>
        <fullName evidence="1">Pyruvate:ferredoxin oxidoreductase core domain-containing protein</fullName>
    </recommendedName>
</protein>
<dbReference type="Proteomes" id="UP000199032">
    <property type="component" value="Unassembled WGS sequence"/>
</dbReference>
<dbReference type="OrthoDB" id="9794954at2"/>
<proteinExistence type="predicted"/>
<dbReference type="Gene3D" id="3.40.50.920">
    <property type="match status" value="1"/>
</dbReference>
<dbReference type="STRING" id="1742972.COMA1_20661"/>
<dbReference type="SUPFAM" id="SSF52922">
    <property type="entry name" value="TK C-terminal domain-like"/>
    <property type="match status" value="1"/>
</dbReference>
<accession>A0A0S4LM26</accession>
<gene>
    <name evidence="2" type="ORF">COMA1_20661</name>
</gene>
<evidence type="ECO:0000313" key="3">
    <source>
        <dbReference type="Proteomes" id="UP000199032"/>
    </source>
</evidence>
<reference evidence="2 3" key="1">
    <citation type="submission" date="2015-10" db="EMBL/GenBank/DDBJ databases">
        <authorList>
            <person name="Gilbert D.G."/>
        </authorList>
    </citation>
    <scope>NUCLEOTIDE SEQUENCE [LARGE SCALE GENOMIC DNA]</scope>
    <source>
        <strain evidence="2">COMA1</strain>
    </source>
</reference>
<organism evidence="2 3">
    <name type="scientific">Candidatus Nitrospira nitrosa</name>
    <dbReference type="NCBI Taxonomy" id="1742972"/>
    <lineage>
        <taxon>Bacteria</taxon>
        <taxon>Pseudomonadati</taxon>
        <taxon>Nitrospirota</taxon>
        <taxon>Nitrospiria</taxon>
        <taxon>Nitrospirales</taxon>
        <taxon>Nitrospiraceae</taxon>
        <taxon>Nitrospira</taxon>
    </lineage>
</organism>